<proteinExistence type="predicted"/>
<keyword evidence="2" id="KW-1185">Reference proteome</keyword>
<dbReference type="EMBL" id="QVQA01000015">
    <property type="protein sequence ID" value="KAF5101045.1"/>
    <property type="molecule type" value="Genomic_DNA"/>
</dbReference>
<evidence type="ECO:0000313" key="1">
    <source>
        <dbReference type="EMBL" id="KAF5101045.1"/>
    </source>
</evidence>
<name>A0ACB6V889_9ASCO</name>
<protein>
    <submittedName>
        <fullName evidence="1">Uncharacterized protein</fullName>
    </submittedName>
</protein>
<organism evidence="1 2">
    <name type="scientific">Geotrichum galactomycetum</name>
    <dbReference type="NCBI Taxonomy" id="27317"/>
    <lineage>
        <taxon>Eukaryota</taxon>
        <taxon>Fungi</taxon>
        <taxon>Dikarya</taxon>
        <taxon>Ascomycota</taxon>
        <taxon>Saccharomycotina</taxon>
        <taxon>Dipodascomycetes</taxon>
        <taxon>Dipodascales</taxon>
        <taxon>Dipodascaceae</taxon>
        <taxon>Geotrichum</taxon>
    </lineage>
</organism>
<reference evidence="1 2" key="1">
    <citation type="journal article" date="2020" name="Front. Microbiol.">
        <title>Phenotypic and Genetic Characterization of the Cheese Ripening Yeast Geotrichum candidum.</title>
        <authorList>
            <person name="Perkins V."/>
            <person name="Vignola S."/>
            <person name="Lessard M.H."/>
            <person name="Plante P.L."/>
            <person name="Corbeil J."/>
            <person name="Dugat-Bony E."/>
            <person name="Frenette M."/>
            <person name="Labrie S."/>
        </authorList>
    </citation>
    <scope>NUCLEOTIDE SEQUENCE [LARGE SCALE GENOMIC DNA]</scope>
    <source>
        <strain evidence="1 2">LMA-1147</strain>
    </source>
</reference>
<sequence>MSSNEQNPPLSNLFAPATTSQTSMAPAYSDQNITRRSLYIPSDPSDLLSSLSDEFDLNSVLEAPNPLSASDSTLGHFTKPEIAQHQKNHQNHQSTFIAHQTPPLPLSQQHSVESDSTDSIFGIINNAQRSLQQKDRIDNLVWRLAKSRNQAATTAAKGSASATILKPDPFDSSLFGNHQNPTPTDTSPESNAGHSPFIEDRDLLLNGVLHSSIAPASRKRVAAFSPMISVTTGAGQQQNLHTPSQLSNEYGMLSPDDNDVAEYQLDSQLDDLAGLNETSLFSVSSLPGVTSFPLNSQRNKARPFSISSSAKNLSTLAAKTPSFSTSLNLNFDTPVECTNCHTRTTPLWRRNPEGLPLCNACGLFLKLHGEVRPLSLKTDVIKKRNRGNNASRNNTNSASSTDISKNVDSATKGKTAATKSSSNLPSLNTSSVTGAAAITIAKNSTKPISANNSLSAAASGSVAELPGSTNMGKHVPIAPKRMIALAPAPPKPVPVAIKPSPANASAANLFTQSPFQEYKGGATKPERKKKAVY</sequence>
<comment type="caution">
    <text evidence="1">The sequence shown here is derived from an EMBL/GenBank/DDBJ whole genome shotgun (WGS) entry which is preliminary data.</text>
</comment>
<evidence type="ECO:0000313" key="2">
    <source>
        <dbReference type="Proteomes" id="UP000744676"/>
    </source>
</evidence>
<accession>A0ACB6V889</accession>
<gene>
    <name evidence="1" type="ORF">D0Z00_001045</name>
</gene>
<dbReference type="Proteomes" id="UP000744676">
    <property type="component" value="Unassembled WGS sequence"/>
</dbReference>